<dbReference type="Proteomes" id="UP001600888">
    <property type="component" value="Unassembled WGS sequence"/>
</dbReference>
<gene>
    <name evidence="1" type="ORF">FJTKL_03047</name>
</gene>
<name>A0ABR4DW88_9PEZI</name>
<sequence>MNIYAELKESLFPWLTEPGRGLTPSMLLPRSASRLSLLSPSLSHFLPFRCSHNFFFVEKDVTTPYTFCFAPLAAEMLKNVE</sequence>
<keyword evidence="2" id="KW-1185">Reference proteome</keyword>
<proteinExistence type="predicted"/>
<reference evidence="1 2" key="1">
    <citation type="submission" date="2024-03" db="EMBL/GenBank/DDBJ databases">
        <title>A high-quality draft genome sequence of Diaporthe vaccinii, a causative agent of upright dieback and viscid rot disease in cranberry plants.</title>
        <authorList>
            <person name="Sarrasin M."/>
            <person name="Lang B.F."/>
            <person name="Burger G."/>
        </authorList>
    </citation>
    <scope>NUCLEOTIDE SEQUENCE [LARGE SCALE GENOMIC DNA]</scope>
    <source>
        <strain evidence="1 2">IS7</strain>
    </source>
</reference>
<accession>A0ABR4DW88</accession>
<organism evidence="1 2">
    <name type="scientific">Diaporthe vaccinii</name>
    <dbReference type="NCBI Taxonomy" id="105482"/>
    <lineage>
        <taxon>Eukaryota</taxon>
        <taxon>Fungi</taxon>
        <taxon>Dikarya</taxon>
        <taxon>Ascomycota</taxon>
        <taxon>Pezizomycotina</taxon>
        <taxon>Sordariomycetes</taxon>
        <taxon>Sordariomycetidae</taxon>
        <taxon>Diaporthales</taxon>
        <taxon>Diaporthaceae</taxon>
        <taxon>Diaporthe</taxon>
        <taxon>Diaporthe eres species complex</taxon>
    </lineage>
</organism>
<dbReference type="EMBL" id="JBAWTH010000152">
    <property type="protein sequence ID" value="KAL2274627.1"/>
    <property type="molecule type" value="Genomic_DNA"/>
</dbReference>
<protein>
    <submittedName>
        <fullName evidence="1">Uncharacterized protein</fullName>
    </submittedName>
</protein>
<evidence type="ECO:0000313" key="2">
    <source>
        <dbReference type="Proteomes" id="UP001600888"/>
    </source>
</evidence>
<comment type="caution">
    <text evidence="1">The sequence shown here is derived from an EMBL/GenBank/DDBJ whole genome shotgun (WGS) entry which is preliminary data.</text>
</comment>
<evidence type="ECO:0000313" key="1">
    <source>
        <dbReference type="EMBL" id="KAL2274627.1"/>
    </source>
</evidence>